<evidence type="ECO:0000313" key="6">
    <source>
        <dbReference type="EMBL" id="EFX79626.1"/>
    </source>
</evidence>
<dbReference type="InterPro" id="IPR001452">
    <property type="entry name" value="SH3_domain"/>
</dbReference>
<dbReference type="FunFam" id="2.30.30.40:FF:000001">
    <property type="entry name" value="Sorbin and SH3 domain-containing protein 1 isoform 2"/>
    <property type="match status" value="1"/>
</dbReference>
<keyword evidence="7" id="KW-1185">Reference proteome</keyword>
<sequence length="438" mass="50695">MMLNVKFHALKESGYESDSQLVFRRRYPADSAEGGAGPTTPATDPQEQRLWYRDIQRGGEVPLHGLRKQQPDRPQGAAHRFAESEVTIHYRSPIRNLQQSGQQQEELRQMQAEHMRRVYEQERRRKYIQELEDIESRRHMDNFTPLMKSPIPLNRYDDFMDDQPPQRDRTPEPKIVARGLYNFVAQNARELSFQKGDIIFIRRQIDKNWYEGEHNAMVGIFPVNYVEIVPYDGVRLTNRKPSEGKGRVKFNFVAQTPIELSLVKGELVIITRQVDEHWLEGRIGQRRGIFPISYVDIIQPCSSPPSNQNVKTPTTSGTALITNGSLRSTHNYQQLRTQQPQHFSMQQKMSPANATSQHQYRTAPAQYNKPSSLMVDTRSDPVLYRALYTYAPQNDDELELQESDMICVLEKCDDGWYVGTSQRTGLFGTFPGNYVERV</sequence>
<evidence type="ECO:0000313" key="7">
    <source>
        <dbReference type="Proteomes" id="UP000000305"/>
    </source>
</evidence>
<dbReference type="PROSITE" id="PS50002">
    <property type="entry name" value="SH3"/>
    <property type="match status" value="3"/>
</dbReference>
<organism evidence="6 7">
    <name type="scientific">Daphnia pulex</name>
    <name type="common">Water flea</name>
    <dbReference type="NCBI Taxonomy" id="6669"/>
    <lineage>
        <taxon>Eukaryota</taxon>
        <taxon>Metazoa</taxon>
        <taxon>Ecdysozoa</taxon>
        <taxon>Arthropoda</taxon>
        <taxon>Crustacea</taxon>
        <taxon>Branchiopoda</taxon>
        <taxon>Diplostraca</taxon>
        <taxon>Cladocera</taxon>
        <taxon>Anomopoda</taxon>
        <taxon>Daphniidae</taxon>
        <taxon>Daphnia</taxon>
    </lineage>
</organism>
<evidence type="ECO:0000256" key="3">
    <source>
        <dbReference type="PROSITE-ProRule" id="PRU00192"/>
    </source>
</evidence>
<dbReference type="InterPro" id="IPR036028">
    <property type="entry name" value="SH3-like_dom_sf"/>
</dbReference>
<evidence type="ECO:0000259" key="5">
    <source>
        <dbReference type="PROSITE" id="PS50002"/>
    </source>
</evidence>
<gene>
    <name evidence="6" type="ORF">DAPPUDRAFT_197424</name>
</gene>
<evidence type="ECO:0000256" key="1">
    <source>
        <dbReference type="ARBA" id="ARBA00022443"/>
    </source>
</evidence>
<keyword evidence="2" id="KW-0677">Repeat</keyword>
<dbReference type="CDD" id="cd11782">
    <property type="entry name" value="SH3_Sorbs_2"/>
    <property type="match status" value="1"/>
</dbReference>
<reference evidence="6 7" key="1">
    <citation type="journal article" date="2011" name="Science">
        <title>The ecoresponsive genome of Daphnia pulex.</title>
        <authorList>
            <person name="Colbourne J.K."/>
            <person name="Pfrender M.E."/>
            <person name="Gilbert D."/>
            <person name="Thomas W.K."/>
            <person name="Tucker A."/>
            <person name="Oakley T.H."/>
            <person name="Tokishita S."/>
            <person name="Aerts A."/>
            <person name="Arnold G.J."/>
            <person name="Basu M.K."/>
            <person name="Bauer D.J."/>
            <person name="Caceres C.E."/>
            <person name="Carmel L."/>
            <person name="Casola C."/>
            <person name="Choi J.H."/>
            <person name="Detter J.C."/>
            <person name="Dong Q."/>
            <person name="Dusheyko S."/>
            <person name="Eads B.D."/>
            <person name="Frohlich T."/>
            <person name="Geiler-Samerotte K.A."/>
            <person name="Gerlach D."/>
            <person name="Hatcher P."/>
            <person name="Jogdeo S."/>
            <person name="Krijgsveld J."/>
            <person name="Kriventseva E.V."/>
            <person name="Kultz D."/>
            <person name="Laforsch C."/>
            <person name="Lindquist E."/>
            <person name="Lopez J."/>
            <person name="Manak J.R."/>
            <person name="Muller J."/>
            <person name="Pangilinan J."/>
            <person name="Patwardhan R.P."/>
            <person name="Pitluck S."/>
            <person name="Pritham E.J."/>
            <person name="Rechtsteiner A."/>
            <person name="Rho M."/>
            <person name="Rogozin I.B."/>
            <person name="Sakarya O."/>
            <person name="Salamov A."/>
            <person name="Schaack S."/>
            <person name="Shapiro H."/>
            <person name="Shiga Y."/>
            <person name="Skalitzky C."/>
            <person name="Smith Z."/>
            <person name="Souvorov A."/>
            <person name="Sung W."/>
            <person name="Tang Z."/>
            <person name="Tsuchiya D."/>
            <person name="Tu H."/>
            <person name="Vos H."/>
            <person name="Wang M."/>
            <person name="Wolf Y.I."/>
            <person name="Yamagata H."/>
            <person name="Yamada T."/>
            <person name="Ye Y."/>
            <person name="Shaw J.R."/>
            <person name="Andrews J."/>
            <person name="Crease T.J."/>
            <person name="Tang H."/>
            <person name="Lucas S.M."/>
            <person name="Robertson H.M."/>
            <person name="Bork P."/>
            <person name="Koonin E.V."/>
            <person name="Zdobnov E.M."/>
            <person name="Grigoriev I.V."/>
            <person name="Lynch M."/>
            <person name="Boore J.L."/>
        </authorList>
    </citation>
    <scope>NUCLEOTIDE SEQUENCE [LARGE SCALE GENOMIC DNA]</scope>
</reference>
<feature type="domain" description="SH3" evidence="5">
    <location>
        <begin position="172"/>
        <end position="231"/>
    </location>
</feature>
<dbReference type="eggNOG" id="KOG4225">
    <property type="taxonomic scope" value="Eukaryota"/>
</dbReference>
<proteinExistence type="predicted"/>
<dbReference type="InParanoid" id="E9GLU7"/>
<dbReference type="SUPFAM" id="SSF50044">
    <property type="entry name" value="SH3-domain"/>
    <property type="match status" value="3"/>
</dbReference>
<dbReference type="Gene3D" id="2.30.30.40">
    <property type="entry name" value="SH3 Domains"/>
    <property type="match status" value="3"/>
</dbReference>
<dbReference type="Pfam" id="PF07653">
    <property type="entry name" value="SH3_2"/>
    <property type="match status" value="1"/>
</dbReference>
<feature type="region of interest" description="Disordered" evidence="4">
    <location>
        <begin position="61"/>
        <end position="81"/>
    </location>
</feature>
<keyword evidence="1 3" id="KW-0728">SH3 domain</keyword>
<dbReference type="AlphaFoldDB" id="E9GLU7"/>
<dbReference type="KEGG" id="dpx:DAPPUDRAFT_197424"/>
<dbReference type="OrthoDB" id="19092at2759"/>
<dbReference type="CDD" id="cd11781">
    <property type="entry name" value="SH3_Sorbs_1"/>
    <property type="match status" value="1"/>
</dbReference>
<feature type="domain" description="SH3" evidence="5">
    <location>
        <begin position="379"/>
        <end position="438"/>
    </location>
</feature>
<dbReference type="STRING" id="6669.E9GLU7"/>
<dbReference type="PANTHER" id="PTHR14167">
    <property type="entry name" value="SH3 DOMAIN-CONTAINING"/>
    <property type="match status" value="1"/>
</dbReference>
<evidence type="ECO:0000256" key="2">
    <source>
        <dbReference type="ARBA" id="ARBA00022737"/>
    </source>
</evidence>
<dbReference type="OMA" id="QSKAVHW"/>
<dbReference type="SMART" id="SM00326">
    <property type="entry name" value="SH3"/>
    <property type="match status" value="3"/>
</dbReference>
<dbReference type="EMBL" id="GL732551">
    <property type="protein sequence ID" value="EFX79626.1"/>
    <property type="molecule type" value="Genomic_DNA"/>
</dbReference>
<name>E9GLU7_DAPPU</name>
<dbReference type="CDD" id="cd11780">
    <property type="entry name" value="SH3_Sorbs_3"/>
    <property type="match status" value="1"/>
</dbReference>
<evidence type="ECO:0000256" key="4">
    <source>
        <dbReference type="SAM" id="MobiDB-lite"/>
    </source>
</evidence>
<dbReference type="PRINTS" id="PR00452">
    <property type="entry name" value="SH3DOMAIN"/>
</dbReference>
<protein>
    <recommendedName>
        <fullName evidence="5">SH3 domain-containing protein</fullName>
    </recommendedName>
</protein>
<dbReference type="Pfam" id="PF00018">
    <property type="entry name" value="SH3_1"/>
    <property type="match status" value="1"/>
</dbReference>
<accession>E9GLU7</accession>
<dbReference type="PANTHER" id="PTHR14167:SF116">
    <property type="entry name" value="CAP, ISOFORM AC"/>
    <property type="match status" value="1"/>
</dbReference>
<dbReference type="HOGENOM" id="CLU_003951_0_1_1"/>
<dbReference type="PRINTS" id="PR00499">
    <property type="entry name" value="P67PHOX"/>
</dbReference>
<feature type="domain" description="SH3" evidence="5">
    <location>
        <begin position="241"/>
        <end position="300"/>
    </location>
</feature>
<dbReference type="Pfam" id="PF14604">
    <property type="entry name" value="SH3_9"/>
    <property type="match status" value="1"/>
</dbReference>
<dbReference type="Proteomes" id="UP000000305">
    <property type="component" value="Unassembled WGS sequence"/>
</dbReference>
<dbReference type="InterPro" id="IPR050384">
    <property type="entry name" value="Endophilin_SH3RF"/>
</dbReference>